<feature type="domain" description="Fatty acid synthase beta subunit AflB /Fas1-like central" evidence="2">
    <location>
        <begin position="105"/>
        <end position="172"/>
    </location>
</feature>
<evidence type="ECO:0000313" key="3">
    <source>
        <dbReference type="EMBL" id="KAE8239478.1"/>
    </source>
</evidence>
<dbReference type="Pfam" id="PF08354">
    <property type="entry name" value="Fas1-AflB-like_hel"/>
    <property type="match status" value="1"/>
</dbReference>
<dbReference type="PANTHER" id="PTHR10982">
    <property type="entry name" value="MALONYL COA-ACYL CARRIER PROTEIN TRANSACYLASE"/>
    <property type="match status" value="1"/>
</dbReference>
<protein>
    <recommendedName>
        <fullName evidence="2">Fatty acid synthase beta subunit AflB /Fas1-like central domain-containing protein</fullName>
    </recommendedName>
</protein>
<dbReference type="EMBL" id="LWDE02001716">
    <property type="protein sequence ID" value="KAE8239478.1"/>
    <property type="molecule type" value="Genomic_DNA"/>
</dbReference>
<dbReference type="PRINTS" id="PR01483">
    <property type="entry name" value="FASYNTHASE"/>
</dbReference>
<keyword evidence="4" id="KW-1185">Reference proteome</keyword>
<dbReference type="Gene3D" id="3.20.20.70">
    <property type="entry name" value="Aldolase class I"/>
    <property type="match status" value="1"/>
</dbReference>
<dbReference type="GO" id="GO:0004318">
    <property type="term" value="F:enoyl-[acyl-carrier-protein] reductase (NADH) activity"/>
    <property type="evidence" value="ECO:0007669"/>
    <property type="project" value="InterPro"/>
</dbReference>
<reference evidence="3" key="1">
    <citation type="submission" date="2016-04" db="EMBL/GenBank/DDBJ databases">
        <authorList>
            <person name="Nguyen H.D."/>
            <person name="Samba Siva P."/>
            <person name="Cullis J."/>
            <person name="Levesque C.A."/>
            <person name="Hambleton S."/>
        </authorList>
    </citation>
    <scope>NUCLEOTIDE SEQUENCE</scope>
    <source>
        <strain evidence="3">DAOMC 236426</strain>
    </source>
</reference>
<dbReference type="InterPro" id="IPR013785">
    <property type="entry name" value="Aldolase_TIM"/>
</dbReference>
<dbReference type="InterPro" id="IPR003965">
    <property type="entry name" value="Fatty_acid_synthase"/>
</dbReference>
<comment type="caution">
    <text evidence="3">The sequence shown here is derived from an EMBL/GenBank/DDBJ whole genome shotgun (WGS) entry which is preliminary data.</text>
</comment>
<name>A0A8X7STD5_9BASI</name>
<dbReference type="InterPro" id="IPR050830">
    <property type="entry name" value="Fungal_FAS"/>
</dbReference>
<accession>A0A8X7STD5</accession>
<gene>
    <name evidence="3" type="ORF">A4X06_0g8244</name>
</gene>
<sequence length="173" mass="18685">MIQGANSSFLHLDNATEPGQGVTLNALSINPPQFASQLPLWQEMRHGGLPLQSFWVAAGIPSTENAKEIIAGLRDLGIEHVAFKPGSVDAIRQVCSIAAANPDFPIILQWTGGRAGGHYSAEDFHQLILATYSRIRRNANISLVAGSGFGSADDFWPYLSGDWRVDKFGVEPV</sequence>
<proteinExistence type="predicted"/>
<keyword evidence="1" id="KW-0808">Transferase</keyword>
<evidence type="ECO:0000256" key="1">
    <source>
        <dbReference type="ARBA" id="ARBA00022679"/>
    </source>
</evidence>
<dbReference type="Proteomes" id="UP000077684">
    <property type="component" value="Unassembled WGS sequence"/>
</dbReference>
<evidence type="ECO:0000259" key="2">
    <source>
        <dbReference type="Pfam" id="PF08354"/>
    </source>
</evidence>
<dbReference type="AlphaFoldDB" id="A0A8X7STD5"/>
<dbReference type="PANTHER" id="PTHR10982:SF21">
    <property type="entry name" value="FATTY ACID SYNTHASE SUBUNIT BETA"/>
    <property type="match status" value="1"/>
</dbReference>
<dbReference type="GO" id="GO:0004312">
    <property type="term" value="F:fatty acid synthase activity"/>
    <property type="evidence" value="ECO:0007669"/>
    <property type="project" value="InterPro"/>
</dbReference>
<dbReference type="GO" id="GO:0005835">
    <property type="term" value="C:fatty acid synthase complex"/>
    <property type="evidence" value="ECO:0007669"/>
    <property type="project" value="InterPro"/>
</dbReference>
<dbReference type="GO" id="GO:0006633">
    <property type="term" value="P:fatty acid biosynthetic process"/>
    <property type="evidence" value="ECO:0007669"/>
    <property type="project" value="InterPro"/>
</dbReference>
<organism evidence="3 4">
    <name type="scientific">Tilletia controversa</name>
    <name type="common">dwarf bunt fungus</name>
    <dbReference type="NCBI Taxonomy" id="13291"/>
    <lineage>
        <taxon>Eukaryota</taxon>
        <taxon>Fungi</taxon>
        <taxon>Dikarya</taxon>
        <taxon>Basidiomycota</taxon>
        <taxon>Ustilaginomycotina</taxon>
        <taxon>Exobasidiomycetes</taxon>
        <taxon>Tilletiales</taxon>
        <taxon>Tilletiaceae</taxon>
        <taxon>Tilletia</taxon>
    </lineage>
</organism>
<reference evidence="3" key="2">
    <citation type="journal article" date="2019" name="IMA Fungus">
        <title>Genome sequencing and comparison of five Tilletia species to identify candidate genes for the detection of regulated species infecting wheat.</title>
        <authorList>
            <person name="Nguyen H.D.T."/>
            <person name="Sultana T."/>
            <person name="Kesanakurti P."/>
            <person name="Hambleton S."/>
        </authorList>
    </citation>
    <scope>NUCLEOTIDE SEQUENCE</scope>
    <source>
        <strain evidence="3">DAOMC 236426</strain>
    </source>
</reference>
<evidence type="ECO:0000313" key="4">
    <source>
        <dbReference type="Proteomes" id="UP000077684"/>
    </source>
</evidence>
<dbReference type="InterPro" id="IPR013565">
    <property type="entry name" value="Fas1/AflB-like_central"/>
</dbReference>